<comment type="caution">
    <text evidence="2">The sequence shown here is derived from an EMBL/GenBank/DDBJ whole genome shotgun (WGS) entry which is preliminary data.</text>
</comment>
<gene>
    <name evidence="2" type="ORF">CEXT_716181</name>
</gene>
<evidence type="ECO:0000256" key="1">
    <source>
        <dbReference type="SAM" id="Phobius"/>
    </source>
</evidence>
<keyword evidence="1" id="KW-0472">Membrane</keyword>
<evidence type="ECO:0000313" key="2">
    <source>
        <dbReference type="EMBL" id="GIY01001.1"/>
    </source>
</evidence>
<dbReference type="EMBL" id="BPLR01005247">
    <property type="protein sequence ID" value="GIY01001.1"/>
    <property type="molecule type" value="Genomic_DNA"/>
</dbReference>
<keyword evidence="1" id="KW-0812">Transmembrane</keyword>
<evidence type="ECO:0000313" key="3">
    <source>
        <dbReference type="Proteomes" id="UP001054945"/>
    </source>
</evidence>
<keyword evidence="3" id="KW-1185">Reference proteome</keyword>
<accession>A0AAV4PYP4</accession>
<dbReference type="AlphaFoldDB" id="A0AAV4PYP4"/>
<protein>
    <submittedName>
        <fullName evidence="2">Uncharacterized protein</fullName>
    </submittedName>
</protein>
<reference evidence="2 3" key="1">
    <citation type="submission" date="2021-06" db="EMBL/GenBank/DDBJ databases">
        <title>Caerostris extrusa draft genome.</title>
        <authorList>
            <person name="Kono N."/>
            <person name="Arakawa K."/>
        </authorList>
    </citation>
    <scope>NUCLEOTIDE SEQUENCE [LARGE SCALE GENOMIC DNA]</scope>
</reference>
<proteinExistence type="predicted"/>
<dbReference type="Proteomes" id="UP001054945">
    <property type="component" value="Unassembled WGS sequence"/>
</dbReference>
<organism evidence="2 3">
    <name type="scientific">Caerostris extrusa</name>
    <name type="common">Bark spider</name>
    <name type="synonym">Caerostris bankana</name>
    <dbReference type="NCBI Taxonomy" id="172846"/>
    <lineage>
        <taxon>Eukaryota</taxon>
        <taxon>Metazoa</taxon>
        <taxon>Ecdysozoa</taxon>
        <taxon>Arthropoda</taxon>
        <taxon>Chelicerata</taxon>
        <taxon>Arachnida</taxon>
        <taxon>Araneae</taxon>
        <taxon>Araneomorphae</taxon>
        <taxon>Entelegynae</taxon>
        <taxon>Araneoidea</taxon>
        <taxon>Araneidae</taxon>
        <taxon>Caerostris</taxon>
    </lineage>
</organism>
<name>A0AAV4PYP4_CAEEX</name>
<feature type="transmembrane region" description="Helical" evidence="1">
    <location>
        <begin position="132"/>
        <end position="153"/>
    </location>
</feature>
<sequence length="165" mass="18700">MNANTRKKERKRGIRRCSGTSQCSWYISMFPDIEAVDVLRPEDPVPFQYSTSFGKKETYSSFGKKTTLAERFHCDLRDVLRSGTFPWGTVAHGENLSVNSVSKATKDVRMTRKKATASSGLRMSTALIYTDALYGSLFCFFFLLVFAFISPFVSVSREKSDVRPF</sequence>
<keyword evidence="1" id="KW-1133">Transmembrane helix</keyword>